<dbReference type="EMBL" id="MNCJ02000331">
    <property type="protein sequence ID" value="KAF5761667.1"/>
    <property type="molecule type" value="Genomic_DNA"/>
</dbReference>
<gene>
    <name evidence="3" type="ORF">HannXRQ_Chr16g0524901</name>
    <name evidence="1" type="ORF">HanXRQr2_Chr16g0767711</name>
    <name evidence="2" type="ORF">HanXRQr2_Chr16g0767721</name>
</gene>
<reference evidence="3" key="2">
    <citation type="submission" date="2017-02" db="EMBL/GenBank/DDBJ databases">
        <title>Sunflower complete genome.</title>
        <authorList>
            <person name="Langlade N."/>
            <person name="Munos S."/>
        </authorList>
    </citation>
    <scope>NUCLEOTIDE SEQUENCE [LARGE SCALE GENOMIC DNA]</scope>
    <source>
        <tissue evidence="3">Leaves</tissue>
    </source>
</reference>
<name>A0A251S271_HELAN</name>
<evidence type="ECO:0000313" key="1">
    <source>
        <dbReference type="EMBL" id="KAF5761666.1"/>
    </source>
</evidence>
<reference evidence="1 4" key="1">
    <citation type="journal article" date="2017" name="Nature">
        <title>The sunflower genome provides insights into oil metabolism, flowering and Asterid evolution.</title>
        <authorList>
            <person name="Badouin H."/>
            <person name="Gouzy J."/>
            <person name="Grassa C.J."/>
            <person name="Murat F."/>
            <person name="Staton S.E."/>
            <person name="Cottret L."/>
            <person name="Lelandais-Briere C."/>
            <person name="Owens G.L."/>
            <person name="Carrere S."/>
            <person name="Mayjonade B."/>
            <person name="Legrand L."/>
            <person name="Gill N."/>
            <person name="Kane N.C."/>
            <person name="Bowers J.E."/>
            <person name="Hubner S."/>
            <person name="Bellec A."/>
            <person name="Berard A."/>
            <person name="Berges H."/>
            <person name="Blanchet N."/>
            <person name="Boniface M.C."/>
            <person name="Brunel D."/>
            <person name="Catrice O."/>
            <person name="Chaidir N."/>
            <person name="Claudel C."/>
            <person name="Donnadieu C."/>
            <person name="Faraut T."/>
            <person name="Fievet G."/>
            <person name="Helmstetter N."/>
            <person name="King M."/>
            <person name="Knapp S.J."/>
            <person name="Lai Z."/>
            <person name="Le Paslier M.C."/>
            <person name="Lippi Y."/>
            <person name="Lorenzon L."/>
            <person name="Mandel J.R."/>
            <person name="Marage G."/>
            <person name="Marchand G."/>
            <person name="Marquand E."/>
            <person name="Bret-Mestries E."/>
            <person name="Morien E."/>
            <person name="Nambeesan S."/>
            <person name="Nguyen T."/>
            <person name="Pegot-Espagnet P."/>
            <person name="Pouilly N."/>
            <person name="Raftis F."/>
            <person name="Sallet E."/>
            <person name="Schiex T."/>
            <person name="Thomas J."/>
            <person name="Vandecasteele C."/>
            <person name="Vares D."/>
            <person name="Vear F."/>
            <person name="Vautrin S."/>
            <person name="Crespi M."/>
            <person name="Mangin B."/>
            <person name="Burke J.M."/>
            <person name="Salse J."/>
            <person name="Munos S."/>
            <person name="Vincourt P."/>
            <person name="Rieseberg L.H."/>
            <person name="Langlade N.B."/>
        </authorList>
    </citation>
    <scope>NUCLEOTIDE SEQUENCE [LARGE SCALE GENOMIC DNA]</scope>
    <source>
        <strain evidence="4">cv. SF193</strain>
        <tissue evidence="1">Leaves</tissue>
    </source>
</reference>
<accession>A0A251S271</accession>
<evidence type="ECO:0000313" key="4">
    <source>
        <dbReference type="Proteomes" id="UP000215914"/>
    </source>
</evidence>
<reference evidence="1" key="3">
    <citation type="submission" date="2020-06" db="EMBL/GenBank/DDBJ databases">
        <title>Helianthus annuus Genome sequencing and assembly Release 2.</title>
        <authorList>
            <person name="Gouzy J."/>
            <person name="Langlade N."/>
            <person name="Munos S."/>
        </authorList>
    </citation>
    <scope>NUCLEOTIDE SEQUENCE</scope>
    <source>
        <tissue evidence="1">Leaves</tissue>
    </source>
</reference>
<dbReference type="EMBL" id="CM007905">
    <property type="protein sequence ID" value="OTF92714.1"/>
    <property type="molecule type" value="Genomic_DNA"/>
</dbReference>
<organism evidence="3 4">
    <name type="scientific">Helianthus annuus</name>
    <name type="common">Common sunflower</name>
    <dbReference type="NCBI Taxonomy" id="4232"/>
    <lineage>
        <taxon>Eukaryota</taxon>
        <taxon>Viridiplantae</taxon>
        <taxon>Streptophyta</taxon>
        <taxon>Embryophyta</taxon>
        <taxon>Tracheophyta</taxon>
        <taxon>Spermatophyta</taxon>
        <taxon>Magnoliopsida</taxon>
        <taxon>eudicotyledons</taxon>
        <taxon>Gunneridae</taxon>
        <taxon>Pentapetalae</taxon>
        <taxon>asterids</taxon>
        <taxon>campanulids</taxon>
        <taxon>Asterales</taxon>
        <taxon>Asteraceae</taxon>
        <taxon>Asteroideae</taxon>
        <taxon>Heliantheae alliance</taxon>
        <taxon>Heliantheae</taxon>
        <taxon>Helianthus</taxon>
    </lineage>
</organism>
<protein>
    <submittedName>
        <fullName evidence="3">Uncharacterized protein</fullName>
    </submittedName>
</protein>
<evidence type="ECO:0000313" key="2">
    <source>
        <dbReference type="EMBL" id="KAF5761667.1"/>
    </source>
</evidence>
<proteinExistence type="predicted"/>
<dbReference type="InParanoid" id="A0A251S271"/>
<keyword evidence="4" id="KW-1185">Reference proteome</keyword>
<dbReference type="EMBL" id="MNCJ02000331">
    <property type="protein sequence ID" value="KAF5761666.1"/>
    <property type="molecule type" value="Genomic_DNA"/>
</dbReference>
<sequence>MMGLLMGYACPCVKDWRPLKAVYKTLRDNRPEVWVFIQSVIERVPESSFIQYRFSLVDSHVSFVILLGFLVRSL</sequence>
<evidence type="ECO:0000313" key="3">
    <source>
        <dbReference type="EMBL" id="OTF92714.1"/>
    </source>
</evidence>
<dbReference type="Proteomes" id="UP000215914">
    <property type="component" value="Chromosome 16"/>
</dbReference>
<dbReference type="Gramene" id="mRNA:HanXRQr2_Chr16g0767721">
    <property type="protein sequence ID" value="CDS:HanXRQr2_Chr16g0767721.1"/>
    <property type="gene ID" value="HanXRQr2_Chr16g0767721"/>
</dbReference>
<dbReference type="AlphaFoldDB" id="A0A251S271"/>
<dbReference type="Gramene" id="mRNA:HanXRQr2_Chr16g0767711">
    <property type="protein sequence ID" value="CDS:HanXRQr2_Chr16g0767711.1"/>
    <property type="gene ID" value="HanXRQr2_Chr16g0767711"/>
</dbReference>